<name>A0ABW5C627_9PROT</name>
<dbReference type="EMBL" id="JBHUIY010000001">
    <property type="protein sequence ID" value="MFD2232366.1"/>
    <property type="molecule type" value="Genomic_DNA"/>
</dbReference>
<protein>
    <submittedName>
        <fullName evidence="1">NAD(+)--dinitrogen-reductase ADP-D-ribosyltransferase</fullName>
    </submittedName>
</protein>
<dbReference type="Proteomes" id="UP001597296">
    <property type="component" value="Unassembled WGS sequence"/>
</dbReference>
<gene>
    <name evidence="1" type="ORF">ACFSNB_00960</name>
</gene>
<dbReference type="Pfam" id="PF07357">
    <property type="entry name" value="DRAT"/>
    <property type="match status" value="1"/>
</dbReference>
<proteinExistence type="predicted"/>
<comment type="caution">
    <text evidence="1">The sequence shown here is derived from an EMBL/GenBank/DDBJ whole genome shotgun (WGS) entry which is preliminary data.</text>
</comment>
<sequence length="276" mass="30928">MDQVITRKGSHGHSTNLVGLPTGLLGSPAFNDLPRPLHISGVREMNRGLFQMLGRSDGRHEAADAFSKYMTAMFGIDPEQRTTVEPAGGIPRPYRASFIRLLLGWGYDSNSAEGAVLKGWVESRFGLVPTFHREPIRDTDSPAWDAYVDQKMASKFHNNSIWAQLDILYEYCQWAITSGTAPLGEHITLYRGVNSFEEHQIVERLDRRSVVMRFNNLGSFSSDREVADCFGETILTVRVPTVKVLFFNALLPLYPLKGEAEYLVIGGDYRVTADKI</sequence>
<reference evidence="2" key="1">
    <citation type="journal article" date="2019" name="Int. J. Syst. Evol. Microbiol.">
        <title>The Global Catalogue of Microorganisms (GCM) 10K type strain sequencing project: providing services to taxonomists for standard genome sequencing and annotation.</title>
        <authorList>
            <consortium name="The Broad Institute Genomics Platform"/>
            <consortium name="The Broad Institute Genome Sequencing Center for Infectious Disease"/>
            <person name="Wu L."/>
            <person name="Ma J."/>
        </authorList>
    </citation>
    <scope>NUCLEOTIDE SEQUENCE [LARGE SCALE GENOMIC DNA]</scope>
    <source>
        <strain evidence="2">KCTC 15012</strain>
    </source>
</reference>
<dbReference type="RefSeq" id="WP_377313609.1">
    <property type="nucleotide sequence ID" value="NZ_JBHUIY010000001.1"/>
</dbReference>
<keyword evidence="2" id="KW-1185">Reference proteome</keyword>
<evidence type="ECO:0000313" key="2">
    <source>
        <dbReference type="Proteomes" id="UP001597296"/>
    </source>
</evidence>
<organism evidence="1 2">
    <name type="scientific">Phaeospirillum tilakii</name>
    <dbReference type="NCBI Taxonomy" id="741673"/>
    <lineage>
        <taxon>Bacteria</taxon>
        <taxon>Pseudomonadati</taxon>
        <taxon>Pseudomonadota</taxon>
        <taxon>Alphaproteobacteria</taxon>
        <taxon>Rhodospirillales</taxon>
        <taxon>Rhodospirillaceae</taxon>
        <taxon>Phaeospirillum</taxon>
    </lineage>
</organism>
<dbReference type="InterPro" id="IPR009953">
    <property type="entry name" value="DRA_trans"/>
</dbReference>
<evidence type="ECO:0000313" key="1">
    <source>
        <dbReference type="EMBL" id="MFD2232366.1"/>
    </source>
</evidence>
<accession>A0ABW5C627</accession>